<sequence length="55" mass="6415">MSAASRPDPRAMEWQTNGELARGDLFELVRRLRDVELPSHSNELWRLGAKYEETE</sequence>
<gene>
    <name evidence="1" type="ordered locus">PMT_0360</name>
</gene>
<dbReference type="KEGG" id="pmt:PMT_0360"/>
<proteinExistence type="predicted"/>
<dbReference type="RefSeq" id="WP_011129739.1">
    <property type="nucleotide sequence ID" value="NC_005071.1"/>
</dbReference>
<organism evidence="1 2">
    <name type="scientific">Prochlorococcus marinus (strain MIT 9313)</name>
    <dbReference type="NCBI Taxonomy" id="74547"/>
    <lineage>
        <taxon>Bacteria</taxon>
        <taxon>Bacillati</taxon>
        <taxon>Cyanobacteriota</taxon>
        <taxon>Cyanophyceae</taxon>
        <taxon>Synechococcales</taxon>
        <taxon>Prochlorococcaceae</taxon>
        <taxon>Prochlorococcus</taxon>
    </lineage>
</organism>
<dbReference type="eggNOG" id="ENOG502ZSUY">
    <property type="taxonomic scope" value="Bacteria"/>
</dbReference>
<dbReference type="EMBL" id="BX548175">
    <property type="protein sequence ID" value="CAE20535.1"/>
    <property type="molecule type" value="Genomic_DNA"/>
</dbReference>
<name>Q7V8I6_PROMM</name>
<evidence type="ECO:0000313" key="2">
    <source>
        <dbReference type="Proteomes" id="UP000001423"/>
    </source>
</evidence>
<dbReference type="OrthoDB" id="560244at2"/>
<dbReference type="AlphaFoldDB" id="Q7V8I6"/>
<accession>Q7V8I6</accession>
<dbReference type="HOGENOM" id="CLU_205408_1_0_3"/>
<keyword evidence="2" id="KW-1185">Reference proteome</keyword>
<dbReference type="Proteomes" id="UP000001423">
    <property type="component" value="Chromosome"/>
</dbReference>
<reference evidence="1 2" key="1">
    <citation type="journal article" date="2003" name="Nature">
        <title>Genome divergence in two Prochlorococcus ecotypes reflects oceanic niche differentiation.</title>
        <authorList>
            <person name="Rocap G."/>
            <person name="Larimer F.W."/>
            <person name="Lamerdin J.E."/>
            <person name="Malfatti S."/>
            <person name="Chain P."/>
            <person name="Ahlgren N.A."/>
            <person name="Arellano A."/>
            <person name="Coleman M."/>
            <person name="Hauser L."/>
            <person name="Hess W.R."/>
            <person name="Johnson Z.I."/>
            <person name="Land M.L."/>
            <person name="Lindell D."/>
            <person name="Post A.F."/>
            <person name="Regala W."/>
            <person name="Shah M."/>
            <person name="Shaw S.L."/>
            <person name="Steglich C."/>
            <person name="Sullivan M.B."/>
            <person name="Ting C.S."/>
            <person name="Tolonen A."/>
            <person name="Webb E.A."/>
            <person name="Zinser E.R."/>
            <person name="Chisholm S.W."/>
        </authorList>
    </citation>
    <scope>NUCLEOTIDE SEQUENCE [LARGE SCALE GENOMIC DNA]</scope>
    <source>
        <strain evidence="2">MIT 9313</strain>
    </source>
</reference>
<protein>
    <submittedName>
        <fullName evidence="1">Uncharacterized protein</fullName>
    </submittedName>
</protein>
<evidence type="ECO:0000313" key="1">
    <source>
        <dbReference type="EMBL" id="CAE20535.1"/>
    </source>
</evidence>